<protein>
    <submittedName>
        <fullName evidence="3">Predicted glycosyltransferase family 1 protein</fullName>
    </submittedName>
</protein>
<dbReference type="Pfam" id="PF00534">
    <property type="entry name" value="Glycos_transf_1"/>
    <property type="match status" value="1"/>
</dbReference>
<dbReference type="PANTHER" id="PTHR45947:SF3">
    <property type="entry name" value="SULFOQUINOVOSYL TRANSFERASE SQD2"/>
    <property type="match status" value="1"/>
</dbReference>
<evidence type="ECO:0000313" key="3">
    <source>
        <dbReference type="EMBL" id="BBM62736.1"/>
    </source>
</evidence>
<dbReference type="AlphaFoldDB" id="A0A5A4U6H6"/>
<dbReference type="GO" id="GO:0016757">
    <property type="term" value="F:glycosyltransferase activity"/>
    <property type="evidence" value="ECO:0007669"/>
    <property type="project" value="InterPro"/>
</dbReference>
<accession>A0A5A4U6H6</accession>
<dbReference type="InterPro" id="IPR028098">
    <property type="entry name" value="Glyco_trans_4-like_N"/>
</dbReference>
<keyword evidence="3" id="KW-0808">Transferase</keyword>
<organism evidence="3">
    <name type="scientific">Escherichia albertii</name>
    <dbReference type="NCBI Taxonomy" id="208962"/>
    <lineage>
        <taxon>Bacteria</taxon>
        <taxon>Pseudomonadati</taxon>
        <taxon>Pseudomonadota</taxon>
        <taxon>Gammaproteobacteria</taxon>
        <taxon>Enterobacterales</taxon>
        <taxon>Enterobacteriaceae</taxon>
        <taxon>Escherichia</taxon>
    </lineage>
</organism>
<evidence type="ECO:0000259" key="2">
    <source>
        <dbReference type="Pfam" id="PF13439"/>
    </source>
</evidence>
<dbReference type="CDD" id="cd03795">
    <property type="entry name" value="GT4_WfcD-like"/>
    <property type="match status" value="1"/>
</dbReference>
<proteinExistence type="predicted"/>
<dbReference type="InterPro" id="IPR050194">
    <property type="entry name" value="Glycosyltransferase_grp1"/>
</dbReference>
<reference evidence="3" key="1">
    <citation type="submission" date="2019-07" db="EMBL/GenBank/DDBJ databases">
        <title>Overview of O-antigen diversity of Escherichia albertii, an emerging enteropathogen; genetic structure, serology, and development of O-genotyping method.</title>
        <authorList>
            <person name="Ooka T."/>
            <person name="Seto K."/>
            <person name="Ogura Y."/>
            <person name="Iguchi A."/>
            <person name="Imura N."/>
            <person name="Honda M."/>
            <person name="Etoh Y."/>
            <person name="Ikeda T."/>
            <person name="Sugitani W."/>
            <person name="Konno T."/>
            <person name="Kawano K."/>
            <person name="Kudo Y."/>
            <person name="Murakami K."/>
            <person name="Hayashi T."/>
            <person name="Nishi J."/>
        </authorList>
    </citation>
    <scope>NUCLEOTIDE SEQUENCE</scope>
    <source>
        <strain evidence="3">ZZG 12-3</strain>
    </source>
</reference>
<name>A0A5A4U6H6_ESCAL</name>
<feature type="domain" description="Glycosyl transferase family 1" evidence="1">
    <location>
        <begin position="197"/>
        <end position="353"/>
    </location>
</feature>
<feature type="domain" description="Glycosyltransferase subfamily 4-like N-terminal" evidence="2">
    <location>
        <begin position="17"/>
        <end position="176"/>
    </location>
</feature>
<sequence>MQPIKVLQFSKFYPPAVGGIEQVVYDIVQGCSKYPHIHNDVLCFNHDLGQPDHEITVANLRIMRMHTAKIVASTPLSFNIFKRFLKLRDEYDLVHFHVPNPIATFASFFVKKNKYIVHWHSDIVKQKKLLCLFKPFQNIMLRRAARIIVTSDKYGRESQQLKDYSEKLITIPIGISPIQKTINQELFQALKKEFPFKKIVFSLGRLAYYKGFEYLIKSARYLNDDCVILIGGAGELKDDLQALIQKYNLHDKVRLLGRIDDVDLSTYYIFSDVFCMPSIEKSEAFGVVQLEAMLYSLPIVSTKIPGSGVDWVNADGVSGITVEPKNEHAIAEAINKLLSDDSLRHSLGKNAHNRLLELFTVDRMSSQLSELYCHLILTQKAN</sequence>
<dbReference type="EMBL" id="LC494333">
    <property type="protein sequence ID" value="BBM62736.1"/>
    <property type="molecule type" value="Genomic_DNA"/>
</dbReference>
<dbReference type="PANTHER" id="PTHR45947">
    <property type="entry name" value="SULFOQUINOVOSYL TRANSFERASE SQD2"/>
    <property type="match status" value="1"/>
</dbReference>
<dbReference type="Gene3D" id="3.40.50.2000">
    <property type="entry name" value="Glycogen Phosphorylase B"/>
    <property type="match status" value="2"/>
</dbReference>
<evidence type="ECO:0000259" key="1">
    <source>
        <dbReference type="Pfam" id="PF00534"/>
    </source>
</evidence>
<dbReference type="InterPro" id="IPR001296">
    <property type="entry name" value="Glyco_trans_1"/>
</dbReference>
<dbReference type="Pfam" id="PF13439">
    <property type="entry name" value="Glyco_transf_4"/>
    <property type="match status" value="1"/>
</dbReference>
<dbReference type="SUPFAM" id="SSF53756">
    <property type="entry name" value="UDP-Glycosyltransferase/glycogen phosphorylase"/>
    <property type="match status" value="1"/>
</dbReference>
<dbReference type="RefSeq" id="WP_149540364.1">
    <property type="nucleotide sequence ID" value="NZ_BJWO01000025.1"/>
</dbReference>